<dbReference type="SMART" id="SM00280">
    <property type="entry name" value="KAZAL"/>
    <property type="match status" value="1"/>
</dbReference>
<gene>
    <name evidence="2" type="ORF">C7M84_015985</name>
</gene>
<dbReference type="AlphaFoldDB" id="A0A3R7LW21"/>
<sequence>MPEEECLPRSSSFQENLQSRSFLHPWGTPFPRMSPMSLFCSLLLPVLSANLVLAKNTENFEIAAFPDFDYLVEKDIEEDPCAKTYAPVCGSDGNTYDNICLLTRMNTPEGDEPVLFVHSGRCEELPWPV</sequence>
<dbReference type="InterPro" id="IPR002350">
    <property type="entry name" value="Kazal_dom"/>
</dbReference>
<comment type="caution">
    <text evidence="2">The sequence shown here is derived from an EMBL/GenBank/DDBJ whole genome shotgun (WGS) entry which is preliminary data.</text>
</comment>
<keyword evidence="3" id="KW-1185">Reference proteome</keyword>
<evidence type="ECO:0000313" key="2">
    <source>
        <dbReference type="EMBL" id="ROT66032.1"/>
    </source>
</evidence>
<dbReference type="EMBL" id="QCYY01003000">
    <property type="protein sequence ID" value="ROT66032.1"/>
    <property type="molecule type" value="Genomic_DNA"/>
</dbReference>
<dbReference type="InterPro" id="IPR036058">
    <property type="entry name" value="Kazal_dom_sf"/>
</dbReference>
<dbReference type="Proteomes" id="UP000283509">
    <property type="component" value="Unassembled WGS sequence"/>
</dbReference>
<reference evidence="2 3" key="1">
    <citation type="submission" date="2018-04" db="EMBL/GenBank/DDBJ databases">
        <authorList>
            <person name="Zhang X."/>
            <person name="Yuan J."/>
            <person name="Li F."/>
            <person name="Xiang J."/>
        </authorList>
    </citation>
    <scope>NUCLEOTIDE SEQUENCE [LARGE SCALE GENOMIC DNA]</scope>
    <source>
        <tissue evidence="2">Muscle</tissue>
    </source>
</reference>
<dbReference type="PROSITE" id="PS51465">
    <property type="entry name" value="KAZAL_2"/>
    <property type="match status" value="1"/>
</dbReference>
<dbReference type="OrthoDB" id="6348153at2759"/>
<evidence type="ECO:0000313" key="3">
    <source>
        <dbReference type="Proteomes" id="UP000283509"/>
    </source>
</evidence>
<evidence type="ECO:0000259" key="1">
    <source>
        <dbReference type="PROSITE" id="PS51465"/>
    </source>
</evidence>
<dbReference type="Pfam" id="PF00050">
    <property type="entry name" value="Kazal_1"/>
    <property type="match status" value="1"/>
</dbReference>
<reference evidence="2 3" key="2">
    <citation type="submission" date="2019-01" db="EMBL/GenBank/DDBJ databases">
        <title>The decoding of complex shrimp genome reveals the adaptation for benthos swimmer, frequently molting mechanism and breeding impact on genome.</title>
        <authorList>
            <person name="Sun Y."/>
            <person name="Gao Y."/>
            <person name="Yu Y."/>
        </authorList>
    </citation>
    <scope>NUCLEOTIDE SEQUENCE [LARGE SCALE GENOMIC DNA]</scope>
    <source>
        <tissue evidence="2">Muscle</tissue>
    </source>
</reference>
<feature type="domain" description="Kazal-like" evidence="1">
    <location>
        <begin position="80"/>
        <end position="124"/>
    </location>
</feature>
<protein>
    <recommendedName>
        <fullName evidence="1">Kazal-like domain-containing protein</fullName>
    </recommendedName>
</protein>
<name>A0A3R7LW21_PENVA</name>
<dbReference type="SUPFAM" id="SSF100895">
    <property type="entry name" value="Kazal-type serine protease inhibitors"/>
    <property type="match status" value="1"/>
</dbReference>
<accession>A0A3R7LW21</accession>
<organism evidence="2 3">
    <name type="scientific">Penaeus vannamei</name>
    <name type="common">Whiteleg shrimp</name>
    <name type="synonym">Litopenaeus vannamei</name>
    <dbReference type="NCBI Taxonomy" id="6689"/>
    <lineage>
        <taxon>Eukaryota</taxon>
        <taxon>Metazoa</taxon>
        <taxon>Ecdysozoa</taxon>
        <taxon>Arthropoda</taxon>
        <taxon>Crustacea</taxon>
        <taxon>Multicrustacea</taxon>
        <taxon>Malacostraca</taxon>
        <taxon>Eumalacostraca</taxon>
        <taxon>Eucarida</taxon>
        <taxon>Decapoda</taxon>
        <taxon>Dendrobranchiata</taxon>
        <taxon>Penaeoidea</taxon>
        <taxon>Penaeidae</taxon>
        <taxon>Penaeus</taxon>
    </lineage>
</organism>
<dbReference type="Gene3D" id="3.30.60.30">
    <property type="match status" value="1"/>
</dbReference>
<proteinExistence type="predicted"/>